<sequence length="382" mass="41198">MPPSTQQVSSAGTNEASQTPASHTPPCPAARWFSMKRRPSRSLRWTIYLVPLVLILIAASTRFAAHPAAFDSFSPSAAQLEWRSWTAQLVNWTPHARHLDEVAPLVPSPEPNRVNGTPSVFARGTPTSPTVPVNPVLPTPFPQPFDSTLSTNFSSTSCYNFFVNMTQTDAFRSCRPFSLLLKHSEAFEESQRDPALLNVNIWGTCNTDATQSQCDRNMSWFASTLQSSCQEDLEASNEMAIDTLTALQAYDLMRNAACEVDPVANSYCYLEAALDSDTSSYWFYQLPLGISLLNITSGACNTCTKNLMDMYSSALSGANASSMTGLQQTYSGAASQLVGLCGSSYAKTTSVASSAPTKLSANGVGGLSVILFLTSAAWVLVT</sequence>
<proteinExistence type="predicted"/>
<dbReference type="EMBL" id="MU267657">
    <property type="protein sequence ID" value="KAH7912197.1"/>
    <property type="molecule type" value="Genomic_DNA"/>
</dbReference>
<reference evidence="1" key="1">
    <citation type="journal article" date="2021" name="New Phytol.">
        <title>Evolutionary innovations through gain and loss of genes in the ectomycorrhizal Boletales.</title>
        <authorList>
            <person name="Wu G."/>
            <person name="Miyauchi S."/>
            <person name="Morin E."/>
            <person name="Kuo A."/>
            <person name="Drula E."/>
            <person name="Varga T."/>
            <person name="Kohler A."/>
            <person name="Feng B."/>
            <person name="Cao Y."/>
            <person name="Lipzen A."/>
            <person name="Daum C."/>
            <person name="Hundley H."/>
            <person name="Pangilinan J."/>
            <person name="Johnson J."/>
            <person name="Barry K."/>
            <person name="LaButti K."/>
            <person name="Ng V."/>
            <person name="Ahrendt S."/>
            <person name="Min B."/>
            <person name="Choi I.G."/>
            <person name="Park H."/>
            <person name="Plett J.M."/>
            <person name="Magnuson J."/>
            <person name="Spatafora J.W."/>
            <person name="Nagy L.G."/>
            <person name="Henrissat B."/>
            <person name="Grigoriev I.V."/>
            <person name="Yang Z.L."/>
            <person name="Xu J."/>
            <person name="Martin F.M."/>
        </authorList>
    </citation>
    <scope>NUCLEOTIDE SEQUENCE</scope>
    <source>
        <strain evidence="1">ATCC 28755</strain>
    </source>
</reference>
<evidence type="ECO:0000313" key="2">
    <source>
        <dbReference type="Proteomes" id="UP000790377"/>
    </source>
</evidence>
<organism evidence="1 2">
    <name type="scientific">Hygrophoropsis aurantiaca</name>
    <dbReference type="NCBI Taxonomy" id="72124"/>
    <lineage>
        <taxon>Eukaryota</taxon>
        <taxon>Fungi</taxon>
        <taxon>Dikarya</taxon>
        <taxon>Basidiomycota</taxon>
        <taxon>Agaricomycotina</taxon>
        <taxon>Agaricomycetes</taxon>
        <taxon>Agaricomycetidae</taxon>
        <taxon>Boletales</taxon>
        <taxon>Coniophorineae</taxon>
        <taxon>Hygrophoropsidaceae</taxon>
        <taxon>Hygrophoropsis</taxon>
    </lineage>
</organism>
<evidence type="ECO:0000313" key="1">
    <source>
        <dbReference type="EMBL" id="KAH7912197.1"/>
    </source>
</evidence>
<keyword evidence="2" id="KW-1185">Reference proteome</keyword>
<protein>
    <submittedName>
        <fullName evidence="1">Uncharacterized protein</fullName>
    </submittedName>
</protein>
<comment type="caution">
    <text evidence="1">The sequence shown here is derived from an EMBL/GenBank/DDBJ whole genome shotgun (WGS) entry which is preliminary data.</text>
</comment>
<dbReference type="Proteomes" id="UP000790377">
    <property type="component" value="Unassembled WGS sequence"/>
</dbReference>
<accession>A0ACB8AI52</accession>
<gene>
    <name evidence="1" type="ORF">BJ138DRAFT_1005019</name>
</gene>
<name>A0ACB8AI52_9AGAM</name>